<dbReference type="CDD" id="cd21140">
    <property type="entry name" value="Cas6_I-like"/>
    <property type="match status" value="1"/>
</dbReference>
<dbReference type="Gene3D" id="3.30.70.1900">
    <property type="match status" value="1"/>
</dbReference>
<dbReference type="GO" id="GO:0051607">
    <property type="term" value="P:defense response to virus"/>
    <property type="evidence" value="ECO:0007669"/>
    <property type="project" value="UniProtKB-KW"/>
</dbReference>
<keyword evidence="4" id="KW-1185">Reference proteome</keyword>
<gene>
    <name evidence="3" type="primary">cas6</name>
    <name evidence="3" type="ORF">P0M35_09365</name>
</gene>
<dbReference type="Proteomes" id="UP001221302">
    <property type="component" value="Unassembled WGS sequence"/>
</dbReference>
<dbReference type="PANTHER" id="PTHR36984:SF3">
    <property type="entry name" value="CRISPR-ASSOCIATED ENDORIBONUCLEASE CAS6"/>
    <property type="match status" value="1"/>
</dbReference>
<dbReference type="Pfam" id="PF01881">
    <property type="entry name" value="Cas_Cas6_C"/>
    <property type="match status" value="1"/>
</dbReference>
<reference evidence="3" key="1">
    <citation type="submission" date="2023-03" db="EMBL/GenBank/DDBJ databases">
        <title>Stygiobacter electus gen. nov., sp. nov., facultatively anaerobic thermotolerant bacterium of the class Ignavibacteria from a well of Yessentuki mineral water deposit.</title>
        <authorList>
            <person name="Podosokorskaya O.A."/>
            <person name="Elcheninov A.G."/>
            <person name="Petrova N.F."/>
            <person name="Zavarzina D.G."/>
            <person name="Kublanov I.V."/>
            <person name="Merkel A.Y."/>
        </authorList>
    </citation>
    <scope>NUCLEOTIDE SEQUENCE</scope>
    <source>
        <strain evidence="3">09-Me</strain>
    </source>
</reference>
<evidence type="ECO:0000256" key="1">
    <source>
        <dbReference type="ARBA" id="ARBA00023118"/>
    </source>
</evidence>
<evidence type="ECO:0000259" key="2">
    <source>
        <dbReference type="Pfam" id="PF01881"/>
    </source>
</evidence>
<dbReference type="GO" id="GO:0016788">
    <property type="term" value="F:hydrolase activity, acting on ester bonds"/>
    <property type="evidence" value="ECO:0007669"/>
    <property type="project" value="InterPro"/>
</dbReference>
<keyword evidence="1" id="KW-0051">Antiviral defense</keyword>
<dbReference type="InterPro" id="IPR010156">
    <property type="entry name" value="CRISPR-assoc_prot_Cas6"/>
</dbReference>
<protein>
    <submittedName>
        <fullName evidence="3">CRISPR-associated endoribonuclease Cas6</fullName>
    </submittedName>
</protein>
<sequence>MRITLDYEITPDVIPKNNGRAFISLIKKLIQETDPLLFKDYYNQHKLKPFTFGTYFPQLQGNENDKLKVGNIVKLNFSTSSLQLTTNIYNGFREVKEHTWQNNSSTILFKPIRAFLQPNKKIDREEITVKTLSPLLVNNIGDSNKFLLPGEEGFKEGLEFSVRECAKEFLNDNSDFPFEFEVKAWKRRVLYHYKKMPSTTGIFTIKSKPEILQMIYDVGIGVHRSQGFGLLEVVG</sequence>
<evidence type="ECO:0000313" key="4">
    <source>
        <dbReference type="Proteomes" id="UP001221302"/>
    </source>
</evidence>
<dbReference type="RefSeq" id="WP_321536129.1">
    <property type="nucleotide sequence ID" value="NZ_JARGDL010000012.1"/>
</dbReference>
<dbReference type="NCBIfam" id="TIGR01877">
    <property type="entry name" value="cas_cas6"/>
    <property type="match status" value="1"/>
</dbReference>
<evidence type="ECO:0000313" key="3">
    <source>
        <dbReference type="EMBL" id="MDF1612359.1"/>
    </source>
</evidence>
<dbReference type="AlphaFoldDB" id="A0AAE3P0X8"/>
<feature type="domain" description="CRISPR associated protein Cas6 C-terminal" evidence="2">
    <location>
        <begin position="118"/>
        <end position="233"/>
    </location>
</feature>
<dbReference type="PANTHER" id="PTHR36984">
    <property type="entry name" value="CRISPR-ASSOCIATED ENDORIBONUCLEASE CAS6 1"/>
    <property type="match status" value="1"/>
</dbReference>
<accession>A0AAE3P0X8</accession>
<name>A0AAE3P0X8_9BACT</name>
<dbReference type="Gene3D" id="3.30.70.1890">
    <property type="match status" value="1"/>
</dbReference>
<dbReference type="InterPro" id="IPR049435">
    <property type="entry name" value="Cas_Cas6_C"/>
</dbReference>
<dbReference type="EMBL" id="JARGDL010000012">
    <property type="protein sequence ID" value="MDF1612359.1"/>
    <property type="molecule type" value="Genomic_DNA"/>
</dbReference>
<comment type="caution">
    <text evidence="3">The sequence shown here is derived from an EMBL/GenBank/DDBJ whole genome shotgun (WGS) entry which is preliminary data.</text>
</comment>
<dbReference type="InterPro" id="IPR045747">
    <property type="entry name" value="CRISPR-assoc_prot_Cas6_N_sf"/>
</dbReference>
<organism evidence="3 4">
    <name type="scientific">Stygiobacter electus</name>
    <dbReference type="NCBI Taxonomy" id="3032292"/>
    <lineage>
        <taxon>Bacteria</taxon>
        <taxon>Pseudomonadati</taxon>
        <taxon>Ignavibacteriota</taxon>
        <taxon>Ignavibacteria</taxon>
        <taxon>Ignavibacteriales</taxon>
        <taxon>Melioribacteraceae</taxon>
        <taxon>Stygiobacter</taxon>
    </lineage>
</organism>
<proteinExistence type="predicted"/>